<feature type="transmembrane region" description="Helical" evidence="8">
    <location>
        <begin position="311"/>
        <end position="328"/>
    </location>
</feature>
<dbReference type="InterPro" id="IPR038731">
    <property type="entry name" value="RgtA/B/C-like"/>
</dbReference>
<feature type="transmembrane region" description="Helical" evidence="8">
    <location>
        <begin position="140"/>
        <end position="156"/>
    </location>
</feature>
<organism evidence="10 11">
    <name type="scientific">Candidatus Sulfotelmatobacter kueseliae</name>
    <dbReference type="NCBI Taxonomy" id="2042962"/>
    <lineage>
        <taxon>Bacteria</taxon>
        <taxon>Pseudomonadati</taxon>
        <taxon>Acidobacteriota</taxon>
        <taxon>Terriglobia</taxon>
        <taxon>Terriglobales</taxon>
        <taxon>Candidatus Korobacteraceae</taxon>
        <taxon>Candidatus Sulfotelmatobacter</taxon>
    </lineage>
</organism>
<keyword evidence="2" id="KW-1003">Cell membrane</keyword>
<evidence type="ECO:0000256" key="5">
    <source>
        <dbReference type="ARBA" id="ARBA00022692"/>
    </source>
</evidence>
<feature type="domain" description="Glycosyltransferase RgtA/B/C/D-like" evidence="9">
    <location>
        <begin position="68"/>
        <end position="226"/>
    </location>
</feature>
<dbReference type="EMBL" id="OMOD01000111">
    <property type="protein sequence ID" value="SPF38305.1"/>
    <property type="molecule type" value="Genomic_DNA"/>
</dbReference>
<feature type="transmembrane region" description="Helical" evidence="8">
    <location>
        <begin position="168"/>
        <end position="195"/>
    </location>
</feature>
<evidence type="ECO:0000256" key="8">
    <source>
        <dbReference type="SAM" id="Phobius"/>
    </source>
</evidence>
<feature type="transmembrane region" description="Helical" evidence="8">
    <location>
        <begin position="340"/>
        <end position="361"/>
    </location>
</feature>
<dbReference type="InterPro" id="IPR050297">
    <property type="entry name" value="LipidA_mod_glycosyltrf_83"/>
</dbReference>
<keyword evidence="6 8" id="KW-1133">Transmembrane helix</keyword>
<evidence type="ECO:0000313" key="11">
    <source>
        <dbReference type="Proteomes" id="UP000238701"/>
    </source>
</evidence>
<protein>
    <submittedName>
        <fullName evidence="10">Glycosyl transferase family protein</fullName>
    </submittedName>
</protein>
<feature type="transmembrane region" description="Helical" evidence="8">
    <location>
        <begin position="207"/>
        <end position="226"/>
    </location>
</feature>
<evidence type="ECO:0000256" key="4">
    <source>
        <dbReference type="ARBA" id="ARBA00022679"/>
    </source>
</evidence>
<proteinExistence type="predicted"/>
<evidence type="ECO:0000256" key="1">
    <source>
        <dbReference type="ARBA" id="ARBA00004651"/>
    </source>
</evidence>
<feature type="transmembrane region" description="Helical" evidence="8">
    <location>
        <begin position="258"/>
        <end position="279"/>
    </location>
</feature>
<keyword evidence="3" id="KW-0328">Glycosyltransferase</keyword>
<keyword evidence="7 8" id="KW-0472">Membrane</keyword>
<feature type="transmembrane region" description="Helical" evidence="8">
    <location>
        <begin position="116"/>
        <end position="133"/>
    </location>
</feature>
<evidence type="ECO:0000256" key="3">
    <source>
        <dbReference type="ARBA" id="ARBA00022676"/>
    </source>
</evidence>
<name>A0A2U3KF53_9BACT</name>
<dbReference type="GO" id="GO:0016763">
    <property type="term" value="F:pentosyltransferase activity"/>
    <property type="evidence" value="ECO:0007669"/>
    <property type="project" value="TreeGrafter"/>
</dbReference>
<dbReference type="Proteomes" id="UP000238701">
    <property type="component" value="Unassembled WGS sequence"/>
</dbReference>
<feature type="transmembrane region" description="Helical" evidence="8">
    <location>
        <begin position="79"/>
        <end position="104"/>
    </location>
</feature>
<evidence type="ECO:0000313" key="10">
    <source>
        <dbReference type="EMBL" id="SPF38305.1"/>
    </source>
</evidence>
<evidence type="ECO:0000259" key="9">
    <source>
        <dbReference type="Pfam" id="PF13231"/>
    </source>
</evidence>
<evidence type="ECO:0000256" key="2">
    <source>
        <dbReference type="ARBA" id="ARBA00022475"/>
    </source>
</evidence>
<dbReference type="Pfam" id="PF13231">
    <property type="entry name" value="PMT_2"/>
    <property type="match status" value="1"/>
</dbReference>
<dbReference type="GO" id="GO:0009103">
    <property type="term" value="P:lipopolysaccharide biosynthetic process"/>
    <property type="evidence" value="ECO:0007669"/>
    <property type="project" value="UniProtKB-ARBA"/>
</dbReference>
<feature type="transmembrane region" description="Helical" evidence="8">
    <location>
        <begin position="23"/>
        <end position="40"/>
    </location>
</feature>
<feature type="transmembrane region" description="Helical" evidence="8">
    <location>
        <begin position="286"/>
        <end position="305"/>
    </location>
</feature>
<accession>A0A2U3KF53</accession>
<keyword evidence="5 8" id="KW-0812">Transmembrane</keyword>
<dbReference type="AlphaFoldDB" id="A0A2U3KF53"/>
<comment type="subcellular location">
    <subcellularLocation>
        <location evidence="1">Cell membrane</location>
        <topology evidence="1">Multi-pass membrane protein</topology>
    </subcellularLocation>
</comment>
<reference evidence="11" key="1">
    <citation type="submission" date="2018-02" db="EMBL/GenBank/DDBJ databases">
        <authorList>
            <person name="Hausmann B."/>
        </authorList>
    </citation>
    <scope>NUCLEOTIDE SEQUENCE [LARGE SCALE GENOMIC DNA]</scope>
    <source>
        <strain evidence="11">Peat soil MAG SbA1</strain>
    </source>
</reference>
<sequence length="511" mass="56646">MNTEQTLSGDGLATAGSQSRADTAMLLGIAGAVALVHVLTNSRYGFHRDELQTLSDALHLDWGFVAYPPFTPFVERISLGLFGISLLGLRLFAVIAQALVIVVAGLMARELGGGRLAQATAALATALAPLALFESTEFQYTTFDYLWWVLIAYFVIRLLKTEDPRWCLAIGATVGVGLLTKYTMCFYVAGILGGLALTQARRFLRSGWFWGGMALAFVICLPNLMWQVRHDFISYHFLHHIHVRDVGEGRAEGFLYQQFRICTNLFAVPLWIAGLICFFRDRRYRMLAWMYVIPLALFAVSKARFYYLGAAYPMLIAMGAVAGERWAATLSRAWRRTVEGVFFTGLAACGLYFGAMIIPFASSGPLREFALKNNGDMREQIGWDDLVKAVAGVRDSLPAEQREGARVLVGNYGEGGAIEILGPAYHLPPPISLTNSAWFRGYPMPPPATLIVVGWSREQAQETFTSCRLAGHNGNRYGVKNEESGDHPDIFVCGGPREPWPEFWKDHQRFG</sequence>
<evidence type="ECO:0000256" key="6">
    <source>
        <dbReference type="ARBA" id="ARBA00022989"/>
    </source>
</evidence>
<evidence type="ECO:0000256" key="7">
    <source>
        <dbReference type="ARBA" id="ARBA00023136"/>
    </source>
</evidence>
<dbReference type="GO" id="GO:0005886">
    <property type="term" value="C:plasma membrane"/>
    <property type="evidence" value="ECO:0007669"/>
    <property type="project" value="UniProtKB-SubCell"/>
</dbReference>
<dbReference type="OrthoDB" id="108054at2"/>
<dbReference type="PANTHER" id="PTHR33908">
    <property type="entry name" value="MANNOSYLTRANSFERASE YKCB-RELATED"/>
    <property type="match status" value="1"/>
</dbReference>
<keyword evidence="4 10" id="KW-0808">Transferase</keyword>
<gene>
    <name evidence="10" type="ORF">SBA1_20005</name>
</gene>
<dbReference type="PANTHER" id="PTHR33908:SF11">
    <property type="entry name" value="MEMBRANE PROTEIN"/>
    <property type="match status" value="1"/>
</dbReference>